<gene>
    <name evidence="2" type="ORF">TEA_009856</name>
</gene>
<dbReference type="EMBL" id="SDRB02008023">
    <property type="protein sequence ID" value="THG10150.1"/>
    <property type="molecule type" value="Genomic_DNA"/>
</dbReference>
<proteinExistence type="predicted"/>
<organism evidence="2 3">
    <name type="scientific">Camellia sinensis var. sinensis</name>
    <name type="common">China tea</name>
    <dbReference type="NCBI Taxonomy" id="542762"/>
    <lineage>
        <taxon>Eukaryota</taxon>
        <taxon>Viridiplantae</taxon>
        <taxon>Streptophyta</taxon>
        <taxon>Embryophyta</taxon>
        <taxon>Tracheophyta</taxon>
        <taxon>Spermatophyta</taxon>
        <taxon>Magnoliopsida</taxon>
        <taxon>eudicotyledons</taxon>
        <taxon>Gunneridae</taxon>
        <taxon>Pentapetalae</taxon>
        <taxon>asterids</taxon>
        <taxon>Ericales</taxon>
        <taxon>Theaceae</taxon>
        <taxon>Camellia</taxon>
    </lineage>
</organism>
<dbReference type="Gene3D" id="1.25.40.20">
    <property type="entry name" value="Ankyrin repeat-containing domain"/>
    <property type="match status" value="1"/>
</dbReference>
<keyword evidence="3" id="KW-1185">Reference proteome</keyword>
<accession>A0A4S4E2Q9</accession>
<dbReference type="InterPro" id="IPR002110">
    <property type="entry name" value="Ankyrin_rpt"/>
</dbReference>
<dbReference type="InterPro" id="IPR036770">
    <property type="entry name" value="Ankyrin_rpt-contain_sf"/>
</dbReference>
<dbReference type="AlphaFoldDB" id="A0A4S4E2Q9"/>
<dbReference type="Pfam" id="PF12796">
    <property type="entry name" value="Ank_2"/>
    <property type="match status" value="1"/>
</dbReference>
<sequence>MAISSTNSFTTPPSIISRSRAFKLVASNCNSSESYTLLCNFLRQEGVQLIDARGNTLLHFLAMYDNLFTFQMLHGGGILTNEDLAIGNKKGNTVLHEAVRFGQKKVVEVLLKYERDLVMVSNNLEETPLFTAASCGKKDVFDLLNKDGRIHSVMASIDDSTVLHAAFMGEYFGELTFFFFNEFKIFFNWSFPTTTKLNFYGLQCMP</sequence>
<dbReference type="SUPFAM" id="SSF48403">
    <property type="entry name" value="Ankyrin repeat"/>
    <property type="match status" value="1"/>
</dbReference>
<evidence type="ECO:0000313" key="3">
    <source>
        <dbReference type="Proteomes" id="UP000306102"/>
    </source>
</evidence>
<dbReference type="PROSITE" id="PS50088">
    <property type="entry name" value="ANK_REPEAT"/>
    <property type="match status" value="1"/>
</dbReference>
<evidence type="ECO:0008006" key="4">
    <source>
        <dbReference type="Google" id="ProtNLM"/>
    </source>
</evidence>
<dbReference type="PROSITE" id="PS50297">
    <property type="entry name" value="ANK_REP_REGION"/>
    <property type="match status" value="1"/>
</dbReference>
<dbReference type="PANTHER" id="PTHR24121">
    <property type="entry name" value="NO MECHANORECEPTOR POTENTIAL C, ISOFORM D-RELATED"/>
    <property type="match status" value="1"/>
</dbReference>
<dbReference type="PANTHER" id="PTHR24121:SF15">
    <property type="entry name" value="ANKYRIN REPEAT PROTEIN"/>
    <property type="match status" value="1"/>
</dbReference>
<comment type="caution">
    <text evidence="2">The sequence shown here is derived from an EMBL/GenBank/DDBJ whole genome shotgun (WGS) entry which is preliminary data.</text>
</comment>
<reference evidence="2 3" key="1">
    <citation type="journal article" date="2018" name="Proc. Natl. Acad. Sci. U.S.A.">
        <title>Draft genome sequence of Camellia sinensis var. sinensis provides insights into the evolution of the tea genome and tea quality.</title>
        <authorList>
            <person name="Wei C."/>
            <person name="Yang H."/>
            <person name="Wang S."/>
            <person name="Zhao J."/>
            <person name="Liu C."/>
            <person name="Gao L."/>
            <person name="Xia E."/>
            <person name="Lu Y."/>
            <person name="Tai Y."/>
            <person name="She G."/>
            <person name="Sun J."/>
            <person name="Cao H."/>
            <person name="Tong W."/>
            <person name="Gao Q."/>
            <person name="Li Y."/>
            <person name="Deng W."/>
            <person name="Jiang X."/>
            <person name="Wang W."/>
            <person name="Chen Q."/>
            <person name="Zhang S."/>
            <person name="Li H."/>
            <person name="Wu J."/>
            <person name="Wang P."/>
            <person name="Li P."/>
            <person name="Shi C."/>
            <person name="Zheng F."/>
            <person name="Jian J."/>
            <person name="Huang B."/>
            <person name="Shan D."/>
            <person name="Shi M."/>
            <person name="Fang C."/>
            <person name="Yue Y."/>
            <person name="Li F."/>
            <person name="Li D."/>
            <person name="Wei S."/>
            <person name="Han B."/>
            <person name="Jiang C."/>
            <person name="Yin Y."/>
            <person name="Xia T."/>
            <person name="Zhang Z."/>
            <person name="Bennetzen J.L."/>
            <person name="Zhao S."/>
            <person name="Wan X."/>
        </authorList>
    </citation>
    <scope>NUCLEOTIDE SEQUENCE [LARGE SCALE GENOMIC DNA]</scope>
    <source>
        <strain evidence="3">cv. Shuchazao</strain>
        <tissue evidence="2">Leaf</tissue>
    </source>
</reference>
<keyword evidence="1" id="KW-0040">ANK repeat</keyword>
<protein>
    <recommendedName>
        <fullName evidence="4">PGG domain-containing protein</fullName>
    </recommendedName>
</protein>
<dbReference type="Proteomes" id="UP000306102">
    <property type="component" value="Unassembled WGS sequence"/>
</dbReference>
<name>A0A4S4E2Q9_CAMSN</name>
<dbReference type="SMART" id="SM00248">
    <property type="entry name" value="ANK"/>
    <property type="match status" value="3"/>
</dbReference>
<evidence type="ECO:0000313" key="2">
    <source>
        <dbReference type="EMBL" id="THG10150.1"/>
    </source>
</evidence>
<evidence type="ECO:0000256" key="1">
    <source>
        <dbReference type="PROSITE-ProRule" id="PRU00023"/>
    </source>
</evidence>
<feature type="repeat" description="ANK" evidence="1">
    <location>
        <begin position="90"/>
        <end position="122"/>
    </location>
</feature>
<dbReference type="STRING" id="542762.A0A4S4E2Q9"/>